<name>A0ABY9Z3C7_9GAMM</name>
<organism evidence="2 3">
    <name type="scientific">Halomonas piscis</name>
    <dbReference type="NCBI Taxonomy" id="3031727"/>
    <lineage>
        <taxon>Bacteria</taxon>
        <taxon>Pseudomonadati</taxon>
        <taxon>Pseudomonadota</taxon>
        <taxon>Gammaproteobacteria</taxon>
        <taxon>Oceanospirillales</taxon>
        <taxon>Halomonadaceae</taxon>
        <taxon>Halomonas</taxon>
    </lineage>
</organism>
<reference evidence="2 3" key="1">
    <citation type="submission" date="2023-03" db="EMBL/GenBank/DDBJ databases">
        <title>Halomonas sp. nov., isolated from Korean tranditional fermented seafood 'Jeotgal'.</title>
        <authorList>
            <person name="Kim B."/>
            <person name="Shin N.-R."/>
        </authorList>
    </citation>
    <scope>NUCLEOTIDE SEQUENCE [LARGE SCALE GENOMIC DNA]</scope>
    <source>
        <strain evidence="2 3">SG2L-4</strain>
    </source>
</reference>
<gene>
    <name evidence="2" type="ORF">P1P91_06600</name>
</gene>
<evidence type="ECO:0000313" key="2">
    <source>
        <dbReference type="EMBL" id="WNK21338.1"/>
    </source>
</evidence>
<accession>A0ABY9Z3C7</accession>
<sequence length="384" mass="43066">MRAISLSRLTGLIFWLLLTVPWAAGSTPTSDTPGVSAPEAIAEAIRARYETALVDLPESKQRHYAQRLYRITGDERYLPLNRDYGDRLTEKLREEIAALATPGYAERRAREAIADYPTSSEKKRHRKRMLSQWGEIAYAKSLAFDLVQTKAYGLLNESDLPDYQRALAYLKSVNFRSFLLDAEVMTVYAAQIANLAYYLHDLGVVDLREEVITAFRQQYPPTRNAALTRAEYRNKIYGMTHLVIAASDYYQKPVKAEAFRWALNEFAAGLDPLLARTKADIYTEVGISFLLAGQGEHPAVTQLQDALLEAYDADAQMIPAEDGSTDLAQGEHRNVLAIMLLDWPNRLYPGPVLYELGNTPAPLNTPTYQSSARRSVGAWQAPAE</sequence>
<dbReference type="Proteomes" id="UP001301869">
    <property type="component" value="Chromosome"/>
</dbReference>
<proteinExistence type="predicted"/>
<evidence type="ECO:0000313" key="3">
    <source>
        <dbReference type="Proteomes" id="UP001301869"/>
    </source>
</evidence>
<keyword evidence="3" id="KW-1185">Reference proteome</keyword>
<feature type="region of interest" description="Disordered" evidence="1">
    <location>
        <begin position="365"/>
        <end position="384"/>
    </location>
</feature>
<dbReference type="RefSeq" id="WP_311885391.1">
    <property type="nucleotide sequence ID" value="NZ_CP119391.1"/>
</dbReference>
<protein>
    <submittedName>
        <fullName evidence="2">DUF3541 domain-containing protein</fullName>
    </submittedName>
</protein>
<dbReference type="EMBL" id="CP119391">
    <property type="protein sequence ID" value="WNK21338.1"/>
    <property type="molecule type" value="Genomic_DNA"/>
</dbReference>
<dbReference type="Pfam" id="PF12060">
    <property type="entry name" value="DUF3541"/>
    <property type="match status" value="1"/>
</dbReference>
<dbReference type="InterPro" id="IPR021928">
    <property type="entry name" value="DUF3541"/>
</dbReference>
<evidence type="ECO:0000256" key="1">
    <source>
        <dbReference type="SAM" id="MobiDB-lite"/>
    </source>
</evidence>